<evidence type="ECO:0000313" key="3">
    <source>
        <dbReference type="Proteomes" id="UP000225706"/>
    </source>
</evidence>
<name>A0A2B4SQG1_STYPI</name>
<evidence type="ECO:0000313" key="2">
    <source>
        <dbReference type="EMBL" id="PFX31313.1"/>
    </source>
</evidence>
<dbReference type="AlphaFoldDB" id="A0A2B4SQG1"/>
<accession>A0A2B4SQG1</accession>
<proteinExistence type="predicted"/>
<protein>
    <recommendedName>
        <fullName evidence="1">Integrase core domain-containing protein</fullName>
    </recommendedName>
</protein>
<organism evidence="2 3">
    <name type="scientific">Stylophora pistillata</name>
    <name type="common">Smooth cauliflower coral</name>
    <dbReference type="NCBI Taxonomy" id="50429"/>
    <lineage>
        <taxon>Eukaryota</taxon>
        <taxon>Metazoa</taxon>
        <taxon>Cnidaria</taxon>
        <taxon>Anthozoa</taxon>
        <taxon>Hexacorallia</taxon>
        <taxon>Scleractinia</taxon>
        <taxon>Astrocoeniina</taxon>
        <taxon>Pocilloporidae</taxon>
        <taxon>Stylophora</taxon>
    </lineage>
</organism>
<dbReference type="InterPro" id="IPR012337">
    <property type="entry name" value="RNaseH-like_sf"/>
</dbReference>
<dbReference type="STRING" id="50429.A0A2B4SQG1"/>
<sequence length="457" mass="52040">MSLQSDFNADEDLSTFLHTVLDKAEQSLHENCSSDSLQTQTVVDQTISLLRTLAENDNDFQDTWSSLASAFYDVFQCLQERNLDLNNRPTSVAQVLVASMYTGRAGRPSFKIPQEMLEDLRGFGFSWQKIADILGVSRWTIYRRVQEYGLKSMSDFSLMSDGELDNIVSEYMNQHGKTTGQSYITGYLRSKGLRVQRSRVRESMARLDPENAALRWGAVVTRRTYLVPWPNSLWHLDGHHSLIRWGLVVHGCIDGFSRRIMFLHCSPNNLSETVLSLFLDAVEKDGLWPSRIRVDRGVENVLVCDAIVDARGAEDSGNLNIEDPTNMFALHFVFLPRLNKALHEYQETFNHHGIRTANSWSPYQMWMNGMLHDDNPLSHGGLDEDPDDLVFYGHYPQGPSPFDDSDNNVTISPIEIHKQDEVLQILQQEIDPLKPSTDMGIDIYIDALDLVNQVLHM</sequence>
<gene>
    <name evidence="2" type="ORF">AWC38_SpisGene3841</name>
</gene>
<dbReference type="EMBL" id="LSMT01000037">
    <property type="protein sequence ID" value="PFX31313.1"/>
    <property type="molecule type" value="Genomic_DNA"/>
</dbReference>
<reference evidence="3" key="1">
    <citation type="journal article" date="2017" name="bioRxiv">
        <title>Comparative analysis of the genomes of Stylophora pistillata and Acropora digitifera provides evidence for extensive differences between species of corals.</title>
        <authorList>
            <person name="Voolstra C.R."/>
            <person name="Li Y."/>
            <person name="Liew Y.J."/>
            <person name="Baumgarten S."/>
            <person name="Zoccola D."/>
            <person name="Flot J.-F."/>
            <person name="Tambutte S."/>
            <person name="Allemand D."/>
            <person name="Aranda M."/>
        </authorList>
    </citation>
    <scope>NUCLEOTIDE SEQUENCE [LARGE SCALE GENOMIC DNA]</scope>
</reference>
<comment type="caution">
    <text evidence="2">The sequence shown here is derived from an EMBL/GenBank/DDBJ whole genome shotgun (WGS) entry which is preliminary data.</text>
</comment>
<keyword evidence="3" id="KW-1185">Reference proteome</keyword>
<evidence type="ECO:0000259" key="1">
    <source>
        <dbReference type="Pfam" id="PF24764"/>
    </source>
</evidence>
<dbReference type="OrthoDB" id="5986638at2759"/>
<dbReference type="PANTHER" id="PTHR46791">
    <property type="entry name" value="EXPRESSED PROTEIN"/>
    <property type="match status" value="1"/>
</dbReference>
<dbReference type="PANTHER" id="PTHR46791:SF5">
    <property type="entry name" value="CLR5 DOMAIN-CONTAINING PROTEIN-RELATED"/>
    <property type="match status" value="1"/>
</dbReference>
<dbReference type="Pfam" id="PF24764">
    <property type="entry name" value="rva_4"/>
    <property type="match status" value="1"/>
</dbReference>
<feature type="domain" description="Integrase core" evidence="1">
    <location>
        <begin position="225"/>
        <end position="314"/>
    </location>
</feature>
<dbReference type="Proteomes" id="UP000225706">
    <property type="component" value="Unassembled WGS sequence"/>
</dbReference>
<dbReference type="SUPFAM" id="SSF53098">
    <property type="entry name" value="Ribonuclease H-like"/>
    <property type="match status" value="1"/>
</dbReference>
<dbReference type="InterPro" id="IPR058913">
    <property type="entry name" value="Integrase_dom_put"/>
</dbReference>